<dbReference type="Gene3D" id="3.40.50.300">
    <property type="entry name" value="P-loop containing nucleotide triphosphate hydrolases"/>
    <property type="match status" value="1"/>
</dbReference>
<comment type="caution">
    <text evidence="6">The sequence shown here is derived from an EMBL/GenBank/DDBJ whole genome shotgun (WGS) entry which is preliminary data.</text>
</comment>
<evidence type="ECO:0000256" key="4">
    <source>
        <dbReference type="SAM" id="MobiDB-lite"/>
    </source>
</evidence>
<evidence type="ECO:0000313" key="7">
    <source>
        <dbReference type="Proteomes" id="UP000798808"/>
    </source>
</evidence>
<dbReference type="SMART" id="SM00382">
    <property type="entry name" value="AAA"/>
    <property type="match status" value="1"/>
</dbReference>
<dbReference type="GO" id="GO:0005524">
    <property type="term" value="F:ATP binding"/>
    <property type="evidence" value="ECO:0007669"/>
    <property type="project" value="UniProtKB-KW"/>
</dbReference>
<dbReference type="Proteomes" id="UP000798808">
    <property type="component" value="Unassembled WGS sequence"/>
</dbReference>
<dbReference type="InterPro" id="IPR050221">
    <property type="entry name" value="26S_Proteasome_ATPase"/>
</dbReference>
<protein>
    <submittedName>
        <fullName evidence="6">ATP-binding protein</fullName>
    </submittedName>
</protein>
<dbReference type="InterPro" id="IPR003593">
    <property type="entry name" value="AAA+_ATPase"/>
</dbReference>
<dbReference type="InterPro" id="IPR027417">
    <property type="entry name" value="P-loop_NTPase"/>
</dbReference>
<proteinExistence type="inferred from homology"/>
<dbReference type="SUPFAM" id="SSF52540">
    <property type="entry name" value="P-loop containing nucleoside triphosphate hydrolases"/>
    <property type="match status" value="1"/>
</dbReference>
<dbReference type="RefSeq" id="WP_155169513.1">
    <property type="nucleotide sequence ID" value="NZ_SMLW01000348.1"/>
</dbReference>
<dbReference type="EMBL" id="SMLW01000348">
    <property type="protein sequence ID" value="MTI24004.1"/>
    <property type="molecule type" value="Genomic_DNA"/>
</dbReference>
<sequence>LAGYVIRLEKSYFDYFLIGKKPRLDGSSNFPATLLETDKKFEDLILPDTTRDQLKSLMNFIRYRKELFLESDVTGKIKPGFTTLLYGRPGTGKTMTVSVIGKHLGVDVYIVNLSRVVSKYIGETEKNLEKIFERLEGKDCILFFDEADALFGKRTEVKDAKDRYANQEVAYLLQRIERCSCPVILASNYKQNLDDAFKRRILTFIHIPPPESHERLQMWQKGLPLSFQYEPVNLPEKLANDYPLTGANISNVIKLGCIQAMSEGTKEVTLERLEGYIHQEMRKENMNVKPMVNTTATRTMSRPGPKTSLRPR</sequence>
<evidence type="ECO:0000259" key="5">
    <source>
        <dbReference type="SMART" id="SM00382"/>
    </source>
</evidence>
<keyword evidence="2" id="KW-0547">Nucleotide-binding</keyword>
<dbReference type="CDD" id="cd19481">
    <property type="entry name" value="RecA-like_protease"/>
    <property type="match status" value="1"/>
</dbReference>
<evidence type="ECO:0000256" key="3">
    <source>
        <dbReference type="ARBA" id="ARBA00022840"/>
    </source>
</evidence>
<dbReference type="PANTHER" id="PTHR23073">
    <property type="entry name" value="26S PROTEASOME REGULATORY SUBUNIT"/>
    <property type="match status" value="1"/>
</dbReference>
<feature type="region of interest" description="Disordered" evidence="4">
    <location>
        <begin position="293"/>
        <end position="312"/>
    </location>
</feature>
<feature type="domain" description="AAA+ ATPase" evidence="5">
    <location>
        <begin position="79"/>
        <end position="211"/>
    </location>
</feature>
<keyword evidence="7" id="KW-1185">Reference proteome</keyword>
<dbReference type="InterPro" id="IPR003959">
    <property type="entry name" value="ATPase_AAA_core"/>
</dbReference>
<dbReference type="Pfam" id="PF00004">
    <property type="entry name" value="AAA"/>
    <property type="match status" value="1"/>
</dbReference>
<reference evidence="6 7" key="1">
    <citation type="submission" date="2019-02" db="EMBL/GenBank/DDBJ databases">
        <authorList>
            <person name="Goldberg S.R."/>
            <person name="Haltli B.A."/>
            <person name="Correa H."/>
            <person name="Russell K.G."/>
        </authorList>
    </citation>
    <scope>NUCLEOTIDE SEQUENCE [LARGE SCALE GENOMIC DNA]</scope>
    <source>
        <strain evidence="6 7">JCM 16186</strain>
    </source>
</reference>
<evidence type="ECO:0000256" key="2">
    <source>
        <dbReference type="ARBA" id="ARBA00022741"/>
    </source>
</evidence>
<evidence type="ECO:0000313" key="6">
    <source>
        <dbReference type="EMBL" id="MTI24004.1"/>
    </source>
</evidence>
<name>A0ABW9RKW1_9BACT</name>
<comment type="similarity">
    <text evidence="1">Belongs to the AAA ATPase family.</text>
</comment>
<gene>
    <name evidence="6" type="ORF">E1163_03505</name>
</gene>
<accession>A0ABW9RKW1</accession>
<organism evidence="6 7">
    <name type="scientific">Fulvivirga kasyanovii</name>
    <dbReference type="NCBI Taxonomy" id="396812"/>
    <lineage>
        <taxon>Bacteria</taxon>
        <taxon>Pseudomonadati</taxon>
        <taxon>Bacteroidota</taxon>
        <taxon>Cytophagia</taxon>
        <taxon>Cytophagales</taxon>
        <taxon>Fulvivirgaceae</taxon>
        <taxon>Fulvivirga</taxon>
    </lineage>
</organism>
<evidence type="ECO:0000256" key="1">
    <source>
        <dbReference type="ARBA" id="ARBA00006914"/>
    </source>
</evidence>
<keyword evidence="3 6" id="KW-0067">ATP-binding</keyword>
<feature type="non-terminal residue" evidence="6">
    <location>
        <position position="1"/>
    </location>
</feature>